<feature type="compositionally biased region" description="Polar residues" evidence="1">
    <location>
        <begin position="191"/>
        <end position="204"/>
    </location>
</feature>
<evidence type="ECO:0000313" key="3">
    <source>
        <dbReference type="EMBL" id="KAF8821562.1"/>
    </source>
</evidence>
<protein>
    <submittedName>
        <fullName evidence="3">Adaptin ear-binding coat-associated protein 2 (NECAP-2) isoform 2 family protein</fullName>
    </submittedName>
</protein>
<comment type="caution">
    <text evidence="3">The sequence shown here is derived from an EMBL/GenBank/DDBJ whole genome shotgun (WGS) entry which is preliminary data.</text>
</comment>
<dbReference type="CDD" id="cd13228">
    <property type="entry name" value="PHear_NECAP"/>
    <property type="match status" value="1"/>
</dbReference>
<evidence type="ECO:0000259" key="2">
    <source>
        <dbReference type="Pfam" id="PF07933"/>
    </source>
</evidence>
<reference evidence="3 4" key="1">
    <citation type="journal article" date="2020" name="bioRxiv">
        <title>Metabolic contributions of an alphaproteobacterial endosymbiont in the apicomplexan Cardiosporidium cionae.</title>
        <authorList>
            <person name="Hunter E.S."/>
            <person name="Paight C.J."/>
            <person name="Lane C.E."/>
        </authorList>
    </citation>
    <scope>NUCLEOTIDE SEQUENCE [LARGE SCALE GENOMIC DNA]</scope>
    <source>
        <strain evidence="3">ESH_2018</strain>
    </source>
</reference>
<dbReference type="Pfam" id="PF07933">
    <property type="entry name" value="DUF1681"/>
    <property type="match status" value="1"/>
</dbReference>
<dbReference type="EMBL" id="JADAQX010000163">
    <property type="protein sequence ID" value="KAF8821562.1"/>
    <property type="molecule type" value="Genomic_DNA"/>
</dbReference>
<sequence>MDECEELEYVLLNKSEVFVYKIPTRPSLGHRAEDWTECIWRGKLQVTGKGDKCTIKFLDSTNGSLYAQCPLPEDYEQACERTVDSSRYFAVRVDNGKGRHAFIGMGFESRNDAFDFNCTLSDFSRRNHVVERDESLLTTESKVHRLEEGEKITVKLRGMKSRREKNAQSLLDGGDSLGALLPPPPSSTGSRNVSAASSNDLIEF</sequence>
<feature type="domain" description="NECAP PHear" evidence="2">
    <location>
        <begin position="8"/>
        <end position="156"/>
    </location>
</feature>
<proteinExistence type="predicted"/>
<dbReference type="Proteomes" id="UP000823046">
    <property type="component" value="Unassembled WGS sequence"/>
</dbReference>
<dbReference type="Gene3D" id="2.30.29.30">
    <property type="entry name" value="Pleckstrin-homology domain (PH domain)/Phosphotyrosine-binding domain (PTB)"/>
    <property type="match status" value="1"/>
</dbReference>
<dbReference type="PANTHER" id="PTHR12847:SF9">
    <property type="entry name" value="NECAP-LIKE PROTEIN CG9132"/>
    <property type="match status" value="1"/>
</dbReference>
<keyword evidence="4" id="KW-1185">Reference proteome</keyword>
<feature type="region of interest" description="Disordered" evidence="1">
    <location>
        <begin position="171"/>
        <end position="204"/>
    </location>
</feature>
<feature type="compositionally biased region" description="Low complexity" evidence="1">
    <location>
        <begin position="171"/>
        <end position="180"/>
    </location>
</feature>
<name>A0ABQ7JC30_9APIC</name>
<dbReference type="InterPro" id="IPR011993">
    <property type="entry name" value="PH-like_dom_sf"/>
</dbReference>
<evidence type="ECO:0000313" key="4">
    <source>
        <dbReference type="Proteomes" id="UP000823046"/>
    </source>
</evidence>
<dbReference type="PANTHER" id="PTHR12847">
    <property type="entry name" value="ATP-BINDING CASSETTE ABC TRANSPORTER-RELATED"/>
    <property type="match status" value="1"/>
</dbReference>
<gene>
    <name evidence="3" type="ORF">IE077_000247</name>
</gene>
<evidence type="ECO:0000256" key="1">
    <source>
        <dbReference type="SAM" id="MobiDB-lite"/>
    </source>
</evidence>
<dbReference type="InterPro" id="IPR012466">
    <property type="entry name" value="NECAP_PHear"/>
</dbReference>
<organism evidence="3 4">
    <name type="scientific">Cardiosporidium cionae</name>
    <dbReference type="NCBI Taxonomy" id="476202"/>
    <lineage>
        <taxon>Eukaryota</taxon>
        <taxon>Sar</taxon>
        <taxon>Alveolata</taxon>
        <taxon>Apicomplexa</taxon>
        <taxon>Aconoidasida</taxon>
        <taxon>Nephromycida</taxon>
        <taxon>Cardiosporidium</taxon>
    </lineage>
</organism>
<accession>A0ABQ7JC30</accession>
<dbReference type="SUPFAM" id="SSF50729">
    <property type="entry name" value="PH domain-like"/>
    <property type="match status" value="1"/>
</dbReference>